<dbReference type="STRING" id="1635173.WH52_10510"/>
<accession>A0A1Y2PAS8</accession>
<feature type="domain" description="N-acetyltransferase" evidence="3">
    <location>
        <begin position="1"/>
        <end position="149"/>
    </location>
</feature>
<keyword evidence="1 4" id="KW-0808">Transferase</keyword>
<name>A0A1Y2PAS8_9FLAO</name>
<dbReference type="InterPro" id="IPR016181">
    <property type="entry name" value="Acyl_CoA_acyltransferase"/>
</dbReference>
<keyword evidence="2" id="KW-0012">Acyltransferase</keyword>
<dbReference type="PANTHER" id="PTHR43800">
    <property type="entry name" value="PEPTIDYL-LYSINE N-ACETYLTRANSFERASE YJAB"/>
    <property type="match status" value="1"/>
</dbReference>
<comment type="caution">
    <text evidence="4">The sequence shown here is derived from an EMBL/GenBank/DDBJ whole genome shotgun (WGS) entry which is preliminary data.</text>
</comment>
<dbReference type="PANTHER" id="PTHR43800:SF1">
    <property type="entry name" value="PEPTIDYL-LYSINE N-ACETYLTRANSFERASE YJAB"/>
    <property type="match status" value="1"/>
</dbReference>
<gene>
    <name evidence="4" type="ORF">WH52_10510</name>
</gene>
<evidence type="ECO:0000313" key="5">
    <source>
        <dbReference type="Proteomes" id="UP000194221"/>
    </source>
</evidence>
<reference evidence="4 5" key="1">
    <citation type="submission" date="2015-03" db="EMBL/GenBank/DDBJ databases">
        <title>Genome sequence of Tenacibaculum sp. S2-2, isolated from intestinal microbiota of sea cucumber, Apostichopus japonicas.</title>
        <authorList>
            <person name="Shao Z."/>
            <person name="Wang L."/>
            <person name="Li X."/>
        </authorList>
    </citation>
    <scope>NUCLEOTIDE SEQUENCE [LARGE SCALE GENOMIC DNA]</scope>
    <source>
        <strain evidence="4 5">S2-2</strain>
    </source>
</reference>
<dbReference type="InterPro" id="IPR000182">
    <property type="entry name" value="GNAT_dom"/>
</dbReference>
<dbReference type="GO" id="GO:0016747">
    <property type="term" value="F:acyltransferase activity, transferring groups other than amino-acyl groups"/>
    <property type="evidence" value="ECO:0007669"/>
    <property type="project" value="InterPro"/>
</dbReference>
<dbReference type="EMBL" id="LAPZ01000009">
    <property type="protein sequence ID" value="OSY87532.1"/>
    <property type="molecule type" value="Genomic_DNA"/>
</dbReference>
<protein>
    <submittedName>
        <fullName evidence="4">GNAT family acetyltransferase</fullName>
    </submittedName>
</protein>
<dbReference type="AlphaFoldDB" id="A0A1Y2PAS8"/>
<evidence type="ECO:0000259" key="3">
    <source>
        <dbReference type="PROSITE" id="PS51186"/>
    </source>
</evidence>
<dbReference type="SUPFAM" id="SSF55729">
    <property type="entry name" value="Acyl-CoA N-acyltransferases (Nat)"/>
    <property type="match status" value="1"/>
</dbReference>
<dbReference type="OrthoDB" id="9789605at2"/>
<organism evidence="4 5">
    <name type="scientific">Tenacibaculum holothuriorum</name>
    <dbReference type="NCBI Taxonomy" id="1635173"/>
    <lineage>
        <taxon>Bacteria</taxon>
        <taxon>Pseudomonadati</taxon>
        <taxon>Bacteroidota</taxon>
        <taxon>Flavobacteriia</taxon>
        <taxon>Flavobacteriales</taxon>
        <taxon>Flavobacteriaceae</taxon>
        <taxon>Tenacibaculum</taxon>
    </lineage>
</organism>
<evidence type="ECO:0000313" key="4">
    <source>
        <dbReference type="EMBL" id="OSY87532.1"/>
    </source>
</evidence>
<dbReference type="CDD" id="cd04301">
    <property type="entry name" value="NAT_SF"/>
    <property type="match status" value="1"/>
</dbReference>
<dbReference type="Gene3D" id="3.40.630.30">
    <property type="match status" value="1"/>
</dbReference>
<dbReference type="InParanoid" id="A0A1Y2PAS8"/>
<evidence type="ECO:0000256" key="1">
    <source>
        <dbReference type="ARBA" id="ARBA00022679"/>
    </source>
</evidence>
<dbReference type="PROSITE" id="PS51186">
    <property type="entry name" value="GNAT"/>
    <property type="match status" value="1"/>
</dbReference>
<dbReference type="Proteomes" id="UP000194221">
    <property type="component" value="Unassembled WGS sequence"/>
</dbReference>
<proteinExistence type="predicted"/>
<sequence>MITKATIKDTTKLTQIALESKAYWGYSNDLIESWEEDLTVTSKMIREMEVFKFVESEIIAGFYILNTHKIENKNIELEFLFLHPNFIGKGIGKQLLHHAFTEAKKLGNKSMTLLADPNAEDFYKSQGFAVINKKESSMKDRFLPIMKIEFSQPN</sequence>
<keyword evidence="5" id="KW-1185">Reference proteome</keyword>
<dbReference type="RefSeq" id="WP_086030919.1">
    <property type="nucleotide sequence ID" value="NZ_LAPZ01000009.1"/>
</dbReference>
<evidence type="ECO:0000256" key="2">
    <source>
        <dbReference type="ARBA" id="ARBA00023315"/>
    </source>
</evidence>
<dbReference type="Pfam" id="PF13673">
    <property type="entry name" value="Acetyltransf_10"/>
    <property type="match status" value="1"/>
</dbReference>